<name>A0A9P9IHI1_9PLEO</name>
<feature type="region of interest" description="Disordered" evidence="1">
    <location>
        <begin position="54"/>
        <end position="101"/>
    </location>
</feature>
<organism evidence="3 4">
    <name type="scientific">Dendryphion nanum</name>
    <dbReference type="NCBI Taxonomy" id="256645"/>
    <lineage>
        <taxon>Eukaryota</taxon>
        <taxon>Fungi</taxon>
        <taxon>Dikarya</taxon>
        <taxon>Ascomycota</taxon>
        <taxon>Pezizomycotina</taxon>
        <taxon>Dothideomycetes</taxon>
        <taxon>Pleosporomycetidae</taxon>
        <taxon>Pleosporales</taxon>
        <taxon>Torulaceae</taxon>
        <taxon>Dendryphion</taxon>
    </lineage>
</organism>
<reference evidence="3" key="1">
    <citation type="journal article" date="2021" name="Nat. Commun.">
        <title>Genetic determinants of endophytism in the Arabidopsis root mycobiome.</title>
        <authorList>
            <person name="Mesny F."/>
            <person name="Miyauchi S."/>
            <person name="Thiergart T."/>
            <person name="Pickel B."/>
            <person name="Atanasova L."/>
            <person name="Karlsson M."/>
            <person name="Huettel B."/>
            <person name="Barry K.W."/>
            <person name="Haridas S."/>
            <person name="Chen C."/>
            <person name="Bauer D."/>
            <person name="Andreopoulos W."/>
            <person name="Pangilinan J."/>
            <person name="LaButti K."/>
            <person name="Riley R."/>
            <person name="Lipzen A."/>
            <person name="Clum A."/>
            <person name="Drula E."/>
            <person name="Henrissat B."/>
            <person name="Kohler A."/>
            <person name="Grigoriev I.V."/>
            <person name="Martin F.M."/>
            <person name="Hacquard S."/>
        </authorList>
    </citation>
    <scope>NUCLEOTIDE SEQUENCE</scope>
    <source>
        <strain evidence="3">MPI-CAGE-CH-0243</strain>
    </source>
</reference>
<dbReference type="Pfam" id="PF00651">
    <property type="entry name" value="BTB"/>
    <property type="match status" value="1"/>
</dbReference>
<evidence type="ECO:0000313" key="3">
    <source>
        <dbReference type="EMBL" id="KAH7119540.1"/>
    </source>
</evidence>
<protein>
    <recommendedName>
        <fullName evidence="2">BTB domain-containing protein</fullName>
    </recommendedName>
</protein>
<dbReference type="PANTHER" id="PTHR47843">
    <property type="entry name" value="BTB DOMAIN-CONTAINING PROTEIN-RELATED"/>
    <property type="match status" value="1"/>
</dbReference>
<evidence type="ECO:0000259" key="2">
    <source>
        <dbReference type="PROSITE" id="PS50097"/>
    </source>
</evidence>
<keyword evidence="4" id="KW-1185">Reference proteome</keyword>
<dbReference type="AlphaFoldDB" id="A0A9P9IHI1"/>
<sequence>MSVQGKCRLKENGRSLAWINRDPGHAGCLPRPPAWHSYKNERLQTEKEPINQPTKFANERSPTPLLNGQIPWMPNKARNKRRQEEKAELKRRRAQSERDKAAKTLQDDEWIDRLAYRIEQSLALRCQAVPLAIKPSSSTVLEGIPPSISQASIMQARSDKFMRNVAGLFNSLKYSDATILIHDVKLPVHKSIICIQSEYFEKAFQETFVEGASGLLTFNDGSGAAYWRVFEYLYTGDYSDDLSKDFEDDSPLLKDPRVYALADIFFLKDLKTLSTTKLQRKLQDLWTSDSFPECIREVYASTPSSDRAIRSTVVEVVSVRKLDLGKKAIFKDLIHEGGDFVVDYFERITSLELDGTSETSGTPQGFRRMGIQ</sequence>
<feature type="domain" description="BTB" evidence="2">
    <location>
        <begin position="175"/>
        <end position="242"/>
    </location>
</feature>
<comment type="caution">
    <text evidence="3">The sequence shown here is derived from an EMBL/GenBank/DDBJ whole genome shotgun (WGS) entry which is preliminary data.</text>
</comment>
<dbReference type="InterPro" id="IPR011333">
    <property type="entry name" value="SKP1/BTB/POZ_sf"/>
</dbReference>
<dbReference type="InterPro" id="IPR000210">
    <property type="entry name" value="BTB/POZ_dom"/>
</dbReference>
<dbReference type="SMART" id="SM00225">
    <property type="entry name" value="BTB"/>
    <property type="match status" value="1"/>
</dbReference>
<evidence type="ECO:0000256" key="1">
    <source>
        <dbReference type="SAM" id="MobiDB-lite"/>
    </source>
</evidence>
<dbReference type="SUPFAM" id="SSF54695">
    <property type="entry name" value="POZ domain"/>
    <property type="match status" value="1"/>
</dbReference>
<dbReference type="PANTHER" id="PTHR47843:SF5">
    <property type="entry name" value="BTB_POZ DOMAIN PROTEIN"/>
    <property type="match status" value="1"/>
</dbReference>
<dbReference type="OrthoDB" id="6359816at2759"/>
<dbReference type="EMBL" id="JAGMWT010000011">
    <property type="protein sequence ID" value="KAH7119540.1"/>
    <property type="molecule type" value="Genomic_DNA"/>
</dbReference>
<feature type="compositionally biased region" description="Basic and acidic residues" evidence="1">
    <location>
        <begin position="82"/>
        <end position="101"/>
    </location>
</feature>
<proteinExistence type="predicted"/>
<dbReference type="CDD" id="cd18186">
    <property type="entry name" value="BTB_POZ_ZBTB_KLHL-like"/>
    <property type="match status" value="1"/>
</dbReference>
<feature type="compositionally biased region" description="Polar residues" evidence="1">
    <location>
        <begin position="54"/>
        <end position="66"/>
    </location>
</feature>
<dbReference type="Gene3D" id="3.30.710.10">
    <property type="entry name" value="Potassium Channel Kv1.1, Chain A"/>
    <property type="match status" value="1"/>
</dbReference>
<dbReference type="PROSITE" id="PS50097">
    <property type="entry name" value="BTB"/>
    <property type="match status" value="1"/>
</dbReference>
<dbReference type="Proteomes" id="UP000700596">
    <property type="component" value="Unassembled WGS sequence"/>
</dbReference>
<evidence type="ECO:0000313" key="4">
    <source>
        <dbReference type="Proteomes" id="UP000700596"/>
    </source>
</evidence>
<accession>A0A9P9IHI1</accession>
<gene>
    <name evidence="3" type="ORF">B0J11DRAFT_582072</name>
</gene>